<protein>
    <submittedName>
        <fullName evidence="1">Uncharacterized protein</fullName>
    </submittedName>
</protein>
<dbReference type="STRING" id="429701.A0A2G9G5R2"/>
<accession>A0A2G9G5R2</accession>
<dbReference type="PANTHER" id="PTHR33240">
    <property type="entry name" value="OS08G0508500 PROTEIN"/>
    <property type="match status" value="1"/>
</dbReference>
<evidence type="ECO:0000313" key="2">
    <source>
        <dbReference type="Proteomes" id="UP000231279"/>
    </source>
</evidence>
<comment type="caution">
    <text evidence="1">The sequence shown here is derived from an EMBL/GenBank/DDBJ whole genome shotgun (WGS) entry which is preliminary data.</text>
</comment>
<reference evidence="2" key="1">
    <citation type="journal article" date="2018" name="Gigascience">
        <title>Genome assembly of the Pink Ipe (Handroanthus impetiginosus, Bignoniaceae), a highly valued, ecologically keystone Neotropical timber forest tree.</title>
        <authorList>
            <person name="Silva-Junior O.B."/>
            <person name="Grattapaglia D."/>
            <person name="Novaes E."/>
            <person name="Collevatti R.G."/>
        </authorList>
    </citation>
    <scope>NUCLEOTIDE SEQUENCE [LARGE SCALE GENOMIC DNA]</scope>
    <source>
        <strain evidence="2">cv. UFG-1</strain>
    </source>
</reference>
<dbReference type="OrthoDB" id="912142at2759"/>
<name>A0A2G9G5R2_9LAMI</name>
<dbReference type="Proteomes" id="UP000231279">
    <property type="component" value="Unassembled WGS sequence"/>
</dbReference>
<dbReference type="AlphaFoldDB" id="A0A2G9G5R2"/>
<sequence>MIEECVSAMTFTNDDLLLGSKPHNRPLFVTGYAQEPKVNRILTDEGSAVNILPLHMLAKLGISMDELARSRLMIQGFNEGDAKTSYNMLLGRPWLHENGVHQCFKYYKDRMVKKVLVDDKPFTEAESHFADAKYYFEKGSKAQEDLSNEQDDQVEGSKIKIKALINPDNCSKASLDEFELPKELILHLTKLDMKKLQPIEGFVRPVEGAKVEHGKFLNLQGEGCFDPKAYKLLLKAGYNLQECLSLEKYSSKFNATQSVLKENGRAIPNAKIGLKFVQRNPTRIAIKRASTNYIVEEEVLSTNDVFDLKGNKVKHLSVFDRLGKLKKSRNNRRFIRSRRSKVTNKLESTQKLRSLILSCMKRHTTLIVSCGRVLKAKWETIVFMQT</sequence>
<dbReference type="EMBL" id="NKXS01006831">
    <property type="protein sequence ID" value="PIN00649.1"/>
    <property type="molecule type" value="Genomic_DNA"/>
</dbReference>
<proteinExistence type="predicted"/>
<evidence type="ECO:0000313" key="1">
    <source>
        <dbReference type="EMBL" id="PIN00649.1"/>
    </source>
</evidence>
<gene>
    <name evidence="1" type="ORF">CDL12_26847</name>
</gene>
<dbReference type="PANTHER" id="PTHR33240:SF15">
    <property type="entry name" value="GAG-PRO-LIKE PROTEIN"/>
    <property type="match status" value="1"/>
</dbReference>
<organism evidence="1 2">
    <name type="scientific">Handroanthus impetiginosus</name>
    <dbReference type="NCBI Taxonomy" id="429701"/>
    <lineage>
        <taxon>Eukaryota</taxon>
        <taxon>Viridiplantae</taxon>
        <taxon>Streptophyta</taxon>
        <taxon>Embryophyta</taxon>
        <taxon>Tracheophyta</taxon>
        <taxon>Spermatophyta</taxon>
        <taxon>Magnoliopsida</taxon>
        <taxon>eudicotyledons</taxon>
        <taxon>Gunneridae</taxon>
        <taxon>Pentapetalae</taxon>
        <taxon>asterids</taxon>
        <taxon>lamiids</taxon>
        <taxon>Lamiales</taxon>
        <taxon>Bignoniaceae</taxon>
        <taxon>Crescentiina</taxon>
        <taxon>Tabebuia alliance</taxon>
        <taxon>Handroanthus</taxon>
    </lineage>
</organism>
<keyword evidence="2" id="KW-1185">Reference proteome</keyword>